<gene>
    <name evidence="2" type="ORF">J2Z66_002754</name>
</gene>
<proteinExistence type="predicted"/>
<evidence type="ECO:0000313" key="2">
    <source>
        <dbReference type="EMBL" id="MBP1991147.1"/>
    </source>
</evidence>
<accession>A0ABS4IU83</accession>
<dbReference type="Proteomes" id="UP001519287">
    <property type="component" value="Unassembled WGS sequence"/>
</dbReference>
<dbReference type="Pfam" id="PF16363">
    <property type="entry name" value="GDP_Man_Dehyd"/>
    <property type="match status" value="1"/>
</dbReference>
<dbReference type="Gene3D" id="3.40.50.720">
    <property type="entry name" value="NAD(P)-binding Rossmann-like Domain"/>
    <property type="match status" value="1"/>
</dbReference>
<dbReference type="InterPro" id="IPR016040">
    <property type="entry name" value="NAD(P)-bd_dom"/>
</dbReference>
<protein>
    <submittedName>
        <fullName evidence="2">GDP-mannose 4,6-dehydratase</fullName>
    </submittedName>
</protein>
<evidence type="ECO:0000313" key="3">
    <source>
        <dbReference type="Proteomes" id="UP001519287"/>
    </source>
</evidence>
<comment type="caution">
    <text evidence="2">The sequence shown here is derived from an EMBL/GenBank/DDBJ whole genome shotgun (WGS) entry which is preliminary data.</text>
</comment>
<dbReference type="CDD" id="cd05260">
    <property type="entry name" value="GDP_MD_SDR_e"/>
    <property type="match status" value="1"/>
</dbReference>
<dbReference type="SUPFAM" id="SSF51735">
    <property type="entry name" value="NAD(P)-binding Rossmann-fold domains"/>
    <property type="match status" value="1"/>
</dbReference>
<dbReference type="EMBL" id="JAGGLB010000007">
    <property type="protein sequence ID" value="MBP1991147.1"/>
    <property type="molecule type" value="Genomic_DNA"/>
</dbReference>
<feature type="domain" description="NAD(P)-binding" evidence="1">
    <location>
        <begin position="4"/>
        <end position="310"/>
    </location>
</feature>
<sequence>MTVLITGICGMVGSHMCDYFYETNVHVVGTYYKPTTNIKEIKNKADLHECDVRYYLQLYNIISKYKPNRIFHLAAQSYPTVSWERPQETIETNVNGTINVFEAVKQVKKYDSNYDPVIVVACSSAEYGNSLTPENVPIKEEAALMPLHPYGVSKVAQDLLAYQYYQSDGLKSIRARIFNTTGPRKTNDASSDFCQRAVEIERGLTTNFRVGNIETKRAITDVRDLVKALVLLSKKGKHGEVYNISGAKVYQIREVLQIIKDIIDIDFQLEVDSRLLRPTDEPIIFGDSTKLIKETGWKQEYTLKQTLTDMITYWRDNNDY</sequence>
<name>A0ABS4IU83_9BACL</name>
<dbReference type="RefSeq" id="WP_209971899.1">
    <property type="nucleotide sequence ID" value="NZ_JAGGLB010000007.1"/>
</dbReference>
<dbReference type="InterPro" id="IPR036291">
    <property type="entry name" value="NAD(P)-bd_dom_sf"/>
</dbReference>
<organism evidence="2 3">
    <name type="scientific">Paenibacillus eucommiae</name>
    <dbReference type="NCBI Taxonomy" id="1355755"/>
    <lineage>
        <taxon>Bacteria</taxon>
        <taxon>Bacillati</taxon>
        <taxon>Bacillota</taxon>
        <taxon>Bacilli</taxon>
        <taxon>Bacillales</taxon>
        <taxon>Paenibacillaceae</taxon>
        <taxon>Paenibacillus</taxon>
    </lineage>
</organism>
<dbReference type="Gene3D" id="3.90.25.10">
    <property type="entry name" value="UDP-galactose 4-epimerase, domain 1"/>
    <property type="match status" value="1"/>
</dbReference>
<keyword evidence="3" id="KW-1185">Reference proteome</keyword>
<reference evidence="2 3" key="1">
    <citation type="submission" date="2021-03" db="EMBL/GenBank/DDBJ databases">
        <title>Genomic Encyclopedia of Type Strains, Phase IV (KMG-IV): sequencing the most valuable type-strain genomes for metagenomic binning, comparative biology and taxonomic classification.</title>
        <authorList>
            <person name="Goeker M."/>
        </authorList>
    </citation>
    <scope>NUCLEOTIDE SEQUENCE [LARGE SCALE GENOMIC DNA]</scope>
    <source>
        <strain evidence="2 3">DSM 26048</strain>
    </source>
</reference>
<dbReference type="PANTHER" id="PTHR43000">
    <property type="entry name" value="DTDP-D-GLUCOSE 4,6-DEHYDRATASE-RELATED"/>
    <property type="match status" value="1"/>
</dbReference>
<evidence type="ECO:0000259" key="1">
    <source>
        <dbReference type="Pfam" id="PF16363"/>
    </source>
</evidence>